<dbReference type="AlphaFoldDB" id="A0A9D4GM01"/>
<keyword evidence="2" id="KW-1185">Reference proteome</keyword>
<evidence type="ECO:0000313" key="1">
    <source>
        <dbReference type="EMBL" id="KAH3819475.1"/>
    </source>
</evidence>
<sequence>MTAIPYLLKELNTKRISICGISEHWLLDNILNSIGNNYRESTIPCANPAYTNCRYFGKGGVAIMWHKDLYYLVEIVDTYSDRIAAVRICCGSISILILQVYLPAANHDISSFKSSVDQLGDICTVHTESNYILIISDFTARFPRTDVTTHLRSRDMYDTELAKSLHLYVATDTVSCTGLPFTLYPYNDANPSRIEHVLLDV</sequence>
<organism evidence="1 2">
    <name type="scientific">Dreissena polymorpha</name>
    <name type="common">Zebra mussel</name>
    <name type="synonym">Mytilus polymorpha</name>
    <dbReference type="NCBI Taxonomy" id="45954"/>
    <lineage>
        <taxon>Eukaryota</taxon>
        <taxon>Metazoa</taxon>
        <taxon>Spiralia</taxon>
        <taxon>Lophotrochozoa</taxon>
        <taxon>Mollusca</taxon>
        <taxon>Bivalvia</taxon>
        <taxon>Autobranchia</taxon>
        <taxon>Heteroconchia</taxon>
        <taxon>Euheterodonta</taxon>
        <taxon>Imparidentia</taxon>
        <taxon>Neoheterodontei</taxon>
        <taxon>Myida</taxon>
        <taxon>Dreissenoidea</taxon>
        <taxon>Dreissenidae</taxon>
        <taxon>Dreissena</taxon>
    </lineage>
</organism>
<comment type="caution">
    <text evidence="1">The sequence shown here is derived from an EMBL/GenBank/DDBJ whole genome shotgun (WGS) entry which is preliminary data.</text>
</comment>
<dbReference type="SUPFAM" id="SSF56219">
    <property type="entry name" value="DNase I-like"/>
    <property type="match status" value="1"/>
</dbReference>
<reference evidence="1" key="1">
    <citation type="journal article" date="2019" name="bioRxiv">
        <title>The Genome of the Zebra Mussel, Dreissena polymorpha: A Resource for Invasive Species Research.</title>
        <authorList>
            <person name="McCartney M.A."/>
            <person name="Auch B."/>
            <person name="Kono T."/>
            <person name="Mallez S."/>
            <person name="Zhang Y."/>
            <person name="Obille A."/>
            <person name="Becker A."/>
            <person name="Abrahante J.E."/>
            <person name="Garbe J."/>
            <person name="Badalamenti J.P."/>
            <person name="Herman A."/>
            <person name="Mangelson H."/>
            <person name="Liachko I."/>
            <person name="Sullivan S."/>
            <person name="Sone E.D."/>
            <person name="Koren S."/>
            <person name="Silverstein K.A.T."/>
            <person name="Beckman K.B."/>
            <person name="Gohl D.M."/>
        </authorList>
    </citation>
    <scope>NUCLEOTIDE SEQUENCE</scope>
    <source>
        <strain evidence="1">Duluth1</strain>
        <tissue evidence="1">Whole animal</tissue>
    </source>
</reference>
<gene>
    <name evidence="1" type="ORF">DPMN_121212</name>
</gene>
<reference evidence="1" key="2">
    <citation type="submission" date="2020-11" db="EMBL/GenBank/DDBJ databases">
        <authorList>
            <person name="McCartney M.A."/>
            <person name="Auch B."/>
            <person name="Kono T."/>
            <person name="Mallez S."/>
            <person name="Becker A."/>
            <person name="Gohl D.M."/>
            <person name="Silverstein K.A.T."/>
            <person name="Koren S."/>
            <person name="Bechman K.B."/>
            <person name="Herman A."/>
            <person name="Abrahante J.E."/>
            <person name="Garbe J."/>
        </authorList>
    </citation>
    <scope>NUCLEOTIDE SEQUENCE</scope>
    <source>
        <strain evidence="1">Duluth1</strain>
        <tissue evidence="1">Whole animal</tissue>
    </source>
</reference>
<accession>A0A9D4GM01</accession>
<dbReference type="InterPro" id="IPR036691">
    <property type="entry name" value="Endo/exonu/phosph_ase_sf"/>
</dbReference>
<evidence type="ECO:0000313" key="2">
    <source>
        <dbReference type="Proteomes" id="UP000828390"/>
    </source>
</evidence>
<dbReference type="EMBL" id="JAIWYP010000005">
    <property type="protein sequence ID" value="KAH3819475.1"/>
    <property type="molecule type" value="Genomic_DNA"/>
</dbReference>
<protein>
    <submittedName>
        <fullName evidence="1">Uncharacterized protein</fullName>
    </submittedName>
</protein>
<name>A0A9D4GM01_DREPO</name>
<dbReference type="Gene3D" id="3.60.10.10">
    <property type="entry name" value="Endonuclease/exonuclease/phosphatase"/>
    <property type="match status" value="1"/>
</dbReference>
<proteinExistence type="predicted"/>
<dbReference type="Proteomes" id="UP000828390">
    <property type="component" value="Unassembled WGS sequence"/>
</dbReference>